<evidence type="ECO:0000256" key="4">
    <source>
        <dbReference type="ARBA" id="ARBA00022795"/>
    </source>
</evidence>
<accession>A0A930GXK0</accession>
<keyword evidence="6" id="KW-0969">Cilium</keyword>
<dbReference type="Gene3D" id="1.20.120.340">
    <property type="entry name" value="Flagellar protein FliS"/>
    <property type="match status" value="1"/>
</dbReference>
<comment type="similarity">
    <text evidence="2">Belongs to the FliS family.</text>
</comment>
<dbReference type="PANTHER" id="PTHR34773">
    <property type="entry name" value="FLAGELLAR SECRETION CHAPERONE FLIS"/>
    <property type="match status" value="1"/>
</dbReference>
<keyword evidence="4" id="KW-1005">Bacterial flagellum biogenesis</keyword>
<dbReference type="InterPro" id="IPR036584">
    <property type="entry name" value="FliS_sf"/>
</dbReference>
<dbReference type="Proteomes" id="UP000709351">
    <property type="component" value="Unassembled WGS sequence"/>
</dbReference>
<dbReference type="AlphaFoldDB" id="A0A930GXK0"/>
<dbReference type="CDD" id="cd16098">
    <property type="entry name" value="FliS"/>
    <property type="match status" value="1"/>
</dbReference>
<evidence type="ECO:0000256" key="5">
    <source>
        <dbReference type="ARBA" id="ARBA00023186"/>
    </source>
</evidence>
<keyword evidence="3" id="KW-0963">Cytoplasm</keyword>
<keyword evidence="6" id="KW-0966">Cell projection</keyword>
<organism evidence="6 7">
    <name type="scientific">Oribacterium parvum</name>
    <dbReference type="NCBI Taxonomy" id="1501329"/>
    <lineage>
        <taxon>Bacteria</taxon>
        <taxon>Bacillati</taxon>
        <taxon>Bacillota</taxon>
        <taxon>Clostridia</taxon>
        <taxon>Lachnospirales</taxon>
        <taxon>Lachnospiraceae</taxon>
        <taxon>Oribacterium</taxon>
    </lineage>
</organism>
<proteinExistence type="inferred from homology"/>
<dbReference type="Pfam" id="PF02561">
    <property type="entry name" value="FliS"/>
    <property type="match status" value="1"/>
</dbReference>
<protein>
    <submittedName>
        <fullName evidence="6">Flagellar protein FliS</fullName>
    </submittedName>
</protein>
<evidence type="ECO:0000256" key="1">
    <source>
        <dbReference type="ARBA" id="ARBA00004514"/>
    </source>
</evidence>
<reference evidence="6" key="1">
    <citation type="submission" date="2020-04" db="EMBL/GenBank/DDBJ databases">
        <title>Deep metagenomics examines the oral microbiome during advanced dental caries in children, revealing novel taxa and co-occurrences with host molecules.</title>
        <authorList>
            <person name="Baker J.L."/>
            <person name="Morton J.T."/>
            <person name="Dinis M."/>
            <person name="Alvarez R."/>
            <person name="Tran N.C."/>
            <person name="Knight R."/>
            <person name="Edlund A."/>
        </authorList>
    </citation>
    <scope>NUCLEOTIDE SEQUENCE</scope>
    <source>
        <strain evidence="6">JCVI_24_bin.2</strain>
    </source>
</reference>
<evidence type="ECO:0000313" key="6">
    <source>
        <dbReference type="EMBL" id="MBF1283530.1"/>
    </source>
</evidence>
<dbReference type="GO" id="GO:0005829">
    <property type="term" value="C:cytosol"/>
    <property type="evidence" value="ECO:0007669"/>
    <property type="project" value="UniProtKB-SubCell"/>
</dbReference>
<dbReference type="SUPFAM" id="SSF101116">
    <property type="entry name" value="Flagellar export chaperone FliS"/>
    <property type="match status" value="1"/>
</dbReference>
<dbReference type="PANTHER" id="PTHR34773:SF1">
    <property type="entry name" value="FLAGELLAR SECRETION CHAPERONE FLIS"/>
    <property type="match status" value="1"/>
</dbReference>
<keyword evidence="6" id="KW-0282">Flagellum</keyword>
<dbReference type="InterPro" id="IPR003713">
    <property type="entry name" value="FliS"/>
</dbReference>
<dbReference type="GO" id="GO:0044780">
    <property type="term" value="P:bacterial-type flagellum assembly"/>
    <property type="evidence" value="ECO:0007669"/>
    <property type="project" value="InterPro"/>
</dbReference>
<comment type="subcellular location">
    <subcellularLocation>
        <location evidence="1">Cytoplasm</location>
        <location evidence="1">Cytosol</location>
    </subcellularLocation>
</comment>
<evidence type="ECO:0000256" key="3">
    <source>
        <dbReference type="ARBA" id="ARBA00022490"/>
    </source>
</evidence>
<sequence>MNEYQKKYKEQSIMQMSQGELLILTFDEAIKCLKQADLALGEKNYNKFDELLDKCNKIIHYLRKTLDMKQEISRDLMELYDFITFDIGLVKAGRERRQEELPKLADILNDLREGFYGASQKVTDVHMPEEAKVVG</sequence>
<evidence type="ECO:0000313" key="7">
    <source>
        <dbReference type="Proteomes" id="UP000709351"/>
    </source>
</evidence>
<dbReference type="GO" id="GO:0071973">
    <property type="term" value="P:bacterial-type flagellum-dependent cell motility"/>
    <property type="evidence" value="ECO:0007669"/>
    <property type="project" value="TreeGrafter"/>
</dbReference>
<gene>
    <name evidence="6" type="ORF">HXM93_03220</name>
</gene>
<evidence type="ECO:0000256" key="2">
    <source>
        <dbReference type="ARBA" id="ARBA00008787"/>
    </source>
</evidence>
<name>A0A930GXK0_9FIRM</name>
<dbReference type="EMBL" id="JABZRD010000158">
    <property type="protein sequence ID" value="MBF1283530.1"/>
    <property type="molecule type" value="Genomic_DNA"/>
</dbReference>
<comment type="caution">
    <text evidence="6">The sequence shown here is derived from an EMBL/GenBank/DDBJ whole genome shotgun (WGS) entry which is preliminary data.</text>
</comment>
<keyword evidence="5" id="KW-0143">Chaperone</keyword>